<dbReference type="AlphaFoldDB" id="A0A0G4K2D3"/>
<evidence type="ECO:0000313" key="2">
    <source>
        <dbReference type="Proteomes" id="UP000044377"/>
    </source>
</evidence>
<sequence>MHLSSYKYYIQNKVITAARYLSNKNNEMGSNCFVLISKSGIYVN</sequence>
<dbReference type="EMBL" id="CGIG01000001">
    <property type="protein sequence ID" value="CPR21415.1"/>
    <property type="molecule type" value="Genomic_DNA"/>
</dbReference>
<dbReference type="STRING" id="1109412.BN1221_04872c"/>
<accession>A0A0G4K2D3</accession>
<gene>
    <name evidence="1" type="ORF">BN1221_04872c</name>
</gene>
<evidence type="ECO:0000313" key="1">
    <source>
        <dbReference type="EMBL" id="CPR21415.1"/>
    </source>
</evidence>
<reference evidence="2" key="1">
    <citation type="submission" date="2015-01" db="EMBL/GenBank/DDBJ databases">
        <authorList>
            <person name="Paterson Steve"/>
        </authorList>
    </citation>
    <scope>NUCLEOTIDE SEQUENCE [LARGE SCALE GENOMIC DNA]</scope>
    <source>
        <strain evidence="2">OBR1</strain>
    </source>
</reference>
<organism evidence="1 2">
    <name type="scientific">Brenneria goodwinii</name>
    <dbReference type="NCBI Taxonomy" id="1109412"/>
    <lineage>
        <taxon>Bacteria</taxon>
        <taxon>Pseudomonadati</taxon>
        <taxon>Pseudomonadota</taxon>
        <taxon>Gammaproteobacteria</taxon>
        <taxon>Enterobacterales</taxon>
        <taxon>Pectobacteriaceae</taxon>
        <taxon>Brenneria</taxon>
    </lineage>
</organism>
<proteinExistence type="predicted"/>
<protein>
    <submittedName>
        <fullName evidence="1">Uncharacterized protein</fullName>
    </submittedName>
</protein>
<name>A0A0G4K2D3_9GAMM</name>
<keyword evidence="2" id="KW-1185">Reference proteome</keyword>
<dbReference type="Proteomes" id="UP000044377">
    <property type="component" value="Unassembled WGS sequence"/>
</dbReference>